<feature type="domain" description="HTH araC/xylS-type" evidence="4">
    <location>
        <begin position="16"/>
        <end position="113"/>
    </location>
</feature>
<dbReference type="AlphaFoldDB" id="A0A7W7Z9Q1"/>
<dbReference type="Pfam" id="PF12833">
    <property type="entry name" value="HTH_18"/>
    <property type="match status" value="1"/>
</dbReference>
<dbReference type="SUPFAM" id="SSF46689">
    <property type="entry name" value="Homeodomain-like"/>
    <property type="match status" value="2"/>
</dbReference>
<evidence type="ECO:0000256" key="1">
    <source>
        <dbReference type="ARBA" id="ARBA00023015"/>
    </source>
</evidence>
<keyword evidence="6" id="KW-1185">Reference proteome</keyword>
<organism evidence="5 6">
    <name type="scientific">Granulicella aggregans</name>
    <dbReference type="NCBI Taxonomy" id="474949"/>
    <lineage>
        <taxon>Bacteria</taxon>
        <taxon>Pseudomonadati</taxon>
        <taxon>Acidobacteriota</taxon>
        <taxon>Terriglobia</taxon>
        <taxon>Terriglobales</taxon>
        <taxon>Acidobacteriaceae</taxon>
        <taxon>Granulicella</taxon>
    </lineage>
</organism>
<evidence type="ECO:0000313" key="6">
    <source>
        <dbReference type="Proteomes" id="UP000540989"/>
    </source>
</evidence>
<dbReference type="InterPro" id="IPR018060">
    <property type="entry name" value="HTH_AraC"/>
</dbReference>
<dbReference type="PANTHER" id="PTHR46796">
    <property type="entry name" value="HTH-TYPE TRANSCRIPTIONAL ACTIVATOR RHAS-RELATED"/>
    <property type="match status" value="1"/>
</dbReference>
<dbReference type="PROSITE" id="PS01124">
    <property type="entry name" value="HTH_ARAC_FAMILY_2"/>
    <property type="match status" value="1"/>
</dbReference>
<proteinExistence type="predicted"/>
<dbReference type="GO" id="GO:0003700">
    <property type="term" value="F:DNA-binding transcription factor activity"/>
    <property type="evidence" value="ECO:0007669"/>
    <property type="project" value="InterPro"/>
</dbReference>
<dbReference type="Gene3D" id="1.10.10.60">
    <property type="entry name" value="Homeodomain-like"/>
    <property type="match status" value="2"/>
</dbReference>
<comment type="caution">
    <text evidence="5">The sequence shown here is derived from an EMBL/GenBank/DDBJ whole genome shotgun (WGS) entry which is preliminary data.</text>
</comment>
<dbReference type="PRINTS" id="PR00032">
    <property type="entry name" value="HTHARAC"/>
</dbReference>
<dbReference type="PANTHER" id="PTHR46796:SF14">
    <property type="entry name" value="TRANSCRIPTIONAL REGULATORY PROTEIN"/>
    <property type="match status" value="1"/>
</dbReference>
<name>A0A7W7Z9Q1_9BACT</name>
<gene>
    <name evidence="5" type="ORF">HDF16_000529</name>
</gene>
<sequence length="149" mass="17010">MPDQEFPKLYLYRRIVQAKLFIDAHSAERIDATDIADEACYSKYHFIRTFRDIYGKTPHQYLTAVRVDKAKALLETGMPVTEVCLSVGFDSLGSFTGLFKRRTGVTPSTFQRERLARRQRMDKAPLSFVPGCFAALYSGRENSNTREAT</sequence>
<protein>
    <submittedName>
        <fullName evidence="5">AraC-like DNA-binding protein</fullName>
    </submittedName>
</protein>
<dbReference type="SMART" id="SM00342">
    <property type="entry name" value="HTH_ARAC"/>
    <property type="match status" value="1"/>
</dbReference>
<reference evidence="5 6" key="1">
    <citation type="submission" date="2020-08" db="EMBL/GenBank/DDBJ databases">
        <title>Genomic Encyclopedia of Type Strains, Phase IV (KMG-V): Genome sequencing to study the core and pangenomes of soil and plant-associated prokaryotes.</title>
        <authorList>
            <person name="Whitman W."/>
        </authorList>
    </citation>
    <scope>NUCLEOTIDE SEQUENCE [LARGE SCALE GENOMIC DNA]</scope>
    <source>
        <strain evidence="5 6">M8UP14</strain>
    </source>
</reference>
<evidence type="ECO:0000256" key="3">
    <source>
        <dbReference type="ARBA" id="ARBA00023163"/>
    </source>
</evidence>
<evidence type="ECO:0000313" key="5">
    <source>
        <dbReference type="EMBL" id="MBB5055860.1"/>
    </source>
</evidence>
<keyword evidence="3" id="KW-0804">Transcription</keyword>
<dbReference type="InterPro" id="IPR020449">
    <property type="entry name" value="Tscrpt_reg_AraC-type_HTH"/>
</dbReference>
<dbReference type="InterPro" id="IPR009057">
    <property type="entry name" value="Homeodomain-like_sf"/>
</dbReference>
<dbReference type="EMBL" id="JACHIP010000001">
    <property type="protein sequence ID" value="MBB5055860.1"/>
    <property type="molecule type" value="Genomic_DNA"/>
</dbReference>
<dbReference type="PROSITE" id="PS00041">
    <property type="entry name" value="HTH_ARAC_FAMILY_1"/>
    <property type="match status" value="1"/>
</dbReference>
<keyword evidence="1" id="KW-0805">Transcription regulation</keyword>
<dbReference type="InterPro" id="IPR050204">
    <property type="entry name" value="AraC_XylS_family_regulators"/>
</dbReference>
<dbReference type="GO" id="GO:0043565">
    <property type="term" value="F:sequence-specific DNA binding"/>
    <property type="evidence" value="ECO:0007669"/>
    <property type="project" value="InterPro"/>
</dbReference>
<accession>A0A7W7Z9Q1</accession>
<dbReference type="RefSeq" id="WP_184213597.1">
    <property type="nucleotide sequence ID" value="NZ_JACHIP010000001.1"/>
</dbReference>
<dbReference type="Proteomes" id="UP000540989">
    <property type="component" value="Unassembled WGS sequence"/>
</dbReference>
<keyword evidence="2 5" id="KW-0238">DNA-binding</keyword>
<evidence type="ECO:0000259" key="4">
    <source>
        <dbReference type="PROSITE" id="PS01124"/>
    </source>
</evidence>
<evidence type="ECO:0000256" key="2">
    <source>
        <dbReference type="ARBA" id="ARBA00023125"/>
    </source>
</evidence>
<dbReference type="InterPro" id="IPR018062">
    <property type="entry name" value="HTH_AraC-typ_CS"/>
</dbReference>